<name>A0A5J4V1E7_9EUKA</name>
<dbReference type="GO" id="GO:0005737">
    <property type="term" value="C:cytoplasm"/>
    <property type="evidence" value="ECO:0007669"/>
    <property type="project" value="TreeGrafter"/>
</dbReference>
<accession>A0A5J4V1E7</accession>
<dbReference type="SUPFAM" id="SSF52058">
    <property type="entry name" value="L domain-like"/>
    <property type="match status" value="1"/>
</dbReference>
<dbReference type="PANTHER" id="PTHR15454">
    <property type="entry name" value="NISCHARIN RELATED"/>
    <property type="match status" value="1"/>
</dbReference>
<comment type="caution">
    <text evidence="3">The sequence shown here is derived from an EMBL/GenBank/DDBJ whole genome shotgun (WGS) entry which is preliminary data.</text>
</comment>
<keyword evidence="1" id="KW-0433">Leucine-rich repeat</keyword>
<evidence type="ECO:0000313" key="3">
    <source>
        <dbReference type="EMBL" id="KAA6376538.1"/>
    </source>
</evidence>
<dbReference type="PROSITE" id="PS51450">
    <property type="entry name" value="LRR"/>
    <property type="match status" value="2"/>
</dbReference>
<evidence type="ECO:0000313" key="4">
    <source>
        <dbReference type="Proteomes" id="UP000324800"/>
    </source>
</evidence>
<organism evidence="3 4">
    <name type="scientific">Streblomastix strix</name>
    <dbReference type="NCBI Taxonomy" id="222440"/>
    <lineage>
        <taxon>Eukaryota</taxon>
        <taxon>Metamonada</taxon>
        <taxon>Preaxostyla</taxon>
        <taxon>Oxymonadida</taxon>
        <taxon>Streblomastigidae</taxon>
        <taxon>Streblomastix</taxon>
    </lineage>
</organism>
<dbReference type="AlphaFoldDB" id="A0A5J4V1E7"/>
<feature type="non-terminal residue" evidence="3">
    <location>
        <position position="1"/>
    </location>
</feature>
<evidence type="ECO:0000256" key="2">
    <source>
        <dbReference type="ARBA" id="ARBA00022737"/>
    </source>
</evidence>
<proteinExistence type="predicted"/>
<dbReference type="Pfam" id="PF00560">
    <property type="entry name" value="LRR_1"/>
    <property type="match status" value="1"/>
</dbReference>
<evidence type="ECO:0000256" key="1">
    <source>
        <dbReference type="ARBA" id="ARBA00022614"/>
    </source>
</evidence>
<dbReference type="Gene3D" id="3.80.10.10">
    <property type="entry name" value="Ribonuclease Inhibitor"/>
    <property type="match status" value="1"/>
</dbReference>
<dbReference type="Proteomes" id="UP000324800">
    <property type="component" value="Unassembled WGS sequence"/>
</dbReference>
<dbReference type="InterPro" id="IPR032675">
    <property type="entry name" value="LRR_dom_sf"/>
</dbReference>
<keyword evidence="2" id="KW-0677">Repeat</keyword>
<dbReference type="InterPro" id="IPR001611">
    <property type="entry name" value="Leu-rich_rpt"/>
</dbReference>
<reference evidence="3 4" key="1">
    <citation type="submission" date="2019-03" db="EMBL/GenBank/DDBJ databases">
        <title>Single cell metagenomics reveals metabolic interactions within the superorganism composed of flagellate Streblomastix strix and complex community of Bacteroidetes bacteria on its surface.</title>
        <authorList>
            <person name="Treitli S.C."/>
            <person name="Kolisko M."/>
            <person name="Husnik F."/>
            <person name="Keeling P."/>
            <person name="Hampl V."/>
        </authorList>
    </citation>
    <scope>NUCLEOTIDE SEQUENCE [LARGE SCALE GENOMIC DNA]</scope>
    <source>
        <strain evidence="3">ST1C</strain>
    </source>
</reference>
<protein>
    <submittedName>
        <fullName evidence="3">Uncharacterized protein</fullName>
    </submittedName>
</protein>
<dbReference type="OrthoDB" id="1394818at2759"/>
<sequence>EWSQIMILGLSRNEIEKIDSIAAASFAPLVNLTRLDLSRNKIAYVADMSSLIELTMRTFQGGNIKELIIDNNKLATLEGLERLKGLELLSVQV</sequence>
<dbReference type="EMBL" id="SNRW01010453">
    <property type="protein sequence ID" value="KAA6376538.1"/>
    <property type="molecule type" value="Genomic_DNA"/>
</dbReference>
<gene>
    <name evidence="3" type="ORF">EZS28_027934</name>
</gene>